<keyword evidence="6" id="KW-0472">Membrane</keyword>
<accession>A0ABR7HI16</accession>
<keyword evidence="4" id="KW-0572">Peptidoglycan-anchor</keyword>
<keyword evidence="1" id="KW-0134">Cell wall</keyword>
<evidence type="ECO:0000313" key="10">
    <source>
        <dbReference type="Proteomes" id="UP000636755"/>
    </source>
</evidence>
<dbReference type="InterPro" id="IPR019931">
    <property type="entry name" value="LPXTG_anchor"/>
</dbReference>
<dbReference type="NCBIfam" id="TIGR01167">
    <property type="entry name" value="LPXTG_anchor"/>
    <property type="match status" value="1"/>
</dbReference>
<keyword evidence="6" id="KW-0812">Transmembrane</keyword>
<evidence type="ECO:0000256" key="5">
    <source>
        <dbReference type="SAM" id="MobiDB-lite"/>
    </source>
</evidence>
<name>A0ABR7HI16_9FIRM</name>
<keyword evidence="3 7" id="KW-0732">Signal</keyword>
<evidence type="ECO:0000256" key="1">
    <source>
        <dbReference type="ARBA" id="ARBA00022512"/>
    </source>
</evidence>
<gene>
    <name evidence="9" type="ORF">H8R91_01050</name>
</gene>
<evidence type="ECO:0000256" key="4">
    <source>
        <dbReference type="ARBA" id="ARBA00023088"/>
    </source>
</evidence>
<sequence length="372" mass="39233">MFKKVMSLALASTLVLSAGAFAASAAEAEDAVAANDESAVAADDSSAVAAGDESQVGAGTKIYFDVKSAGWKNFSKIYCHIWRADGTGKWPSWQTKKEVCKKESDDLYSYDITKAGKENAEEIQNAGSKNLYCVIFSADTGSQIYNTIMNGNCIGDTVYVTGNQIENPKDSQKTDTEAAWKNHPECGPQKVITSTSKVVGTALADGTTDVTLLADYLLDYVSDDGTADTSKTDKTQDLINQLKVSPLAVMSNVNFKLEGFVKEETMTQDVANKKKATIEGILGNCTDPTKGGEKVNKDEIKNAEAKNDAADTSGSSNGGSSSNGSSSNGSSNGSSSGSNSVQSGQETTIFFVFAGVMVAAAGVFFLVRRREN</sequence>
<feature type="chain" id="PRO_5046855249" evidence="7">
    <location>
        <begin position="23"/>
        <end position="372"/>
    </location>
</feature>
<comment type="caution">
    <text evidence="9">The sequence shown here is derived from an EMBL/GenBank/DDBJ whole genome shotgun (WGS) entry which is preliminary data.</text>
</comment>
<evidence type="ECO:0000256" key="3">
    <source>
        <dbReference type="ARBA" id="ARBA00022729"/>
    </source>
</evidence>
<dbReference type="Proteomes" id="UP000636755">
    <property type="component" value="Unassembled WGS sequence"/>
</dbReference>
<keyword evidence="10" id="KW-1185">Reference proteome</keyword>
<dbReference type="Pfam" id="PF00746">
    <property type="entry name" value="Gram_pos_anchor"/>
    <property type="match status" value="1"/>
</dbReference>
<dbReference type="EMBL" id="JACOPS010000001">
    <property type="protein sequence ID" value="MBC5727132.1"/>
    <property type="molecule type" value="Genomic_DNA"/>
</dbReference>
<organism evidence="9 10">
    <name type="scientific">Ruminococcus intestinalis</name>
    <dbReference type="NCBI Taxonomy" id="2763066"/>
    <lineage>
        <taxon>Bacteria</taxon>
        <taxon>Bacillati</taxon>
        <taxon>Bacillota</taxon>
        <taxon>Clostridia</taxon>
        <taxon>Eubacteriales</taxon>
        <taxon>Oscillospiraceae</taxon>
        <taxon>Ruminococcus</taxon>
    </lineage>
</organism>
<feature type="domain" description="Gram-positive cocci surface proteins LPxTG" evidence="8">
    <location>
        <begin position="342"/>
        <end position="371"/>
    </location>
</feature>
<evidence type="ECO:0000313" key="9">
    <source>
        <dbReference type="EMBL" id="MBC5727132.1"/>
    </source>
</evidence>
<protein>
    <submittedName>
        <fullName evidence="9">LPXTG cell wall anchor domain-containing protein</fullName>
    </submittedName>
</protein>
<proteinExistence type="predicted"/>
<dbReference type="Gene3D" id="2.60.40.10">
    <property type="entry name" value="Immunoglobulins"/>
    <property type="match status" value="1"/>
</dbReference>
<feature type="region of interest" description="Disordered" evidence="5">
    <location>
        <begin position="305"/>
        <end position="341"/>
    </location>
</feature>
<keyword evidence="6" id="KW-1133">Transmembrane helix</keyword>
<feature type="compositionally biased region" description="Low complexity" evidence="5">
    <location>
        <begin position="313"/>
        <end position="340"/>
    </location>
</feature>
<evidence type="ECO:0000256" key="7">
    <source>
        <dbReference type="SAM" id="SignalP"/>
    </source>
</evidence>
<evidence type="ECO:0000256" key="6">
    <source>
        <dbReference type="SAM" id="Phobius"/>
    </source>
</evidence>
<feature type="transmembrane region" description="Helical" evidence="6">
    <location>
        <begin position="348"/>
        <end position="367"/>
    </location>
</feature>
<keyword evidence="2" id="KW-0964">Secreted</keyword>
<dbReference type="InterPro" id="IPR013783">
    <property type="entry name" value="Ig-like_fold"/>
</dbReference>
<evidence type="ECO:0000259" key="8">
    <source>
        <dbReference type="Pfam" id="PF00746"/>
    </source>
</evidence>
<evidence type="ECO:0000256" key="2">
    <source>
        <dbReference type="ARBA" id="ARBA00022525"/>
    </source>
</evidence>
<reference evidence="9 10" key="1">
    <citation type="submission" date="2020-08" db="EMBL/GenBank/DDBJ databases">
        <title>Genome public.</title>
        <authorList>
            <person name="Liu C."/>
            <person name="Sun Q."/>
        </authorList>
    </citation>
    <scope>NUCLEOTIDE SEQUENCE [LARGE SCALE GENOMIC DNA]</scope>
    <source>
        <strain evidence="9 10">NSJ-71</strain>
    </source>
</reference>
<dbReference type="RefSeq" id="WP_186934534.1">
    <property type="nucleotide sequence ID" value="NZ_JACOPS010000001.1"/>
</dbReference>
<feature type="signal peptide" evidence="7">
    <location>
        <begin position="1"/>
        <end position="22"/>
    </location>
</feature>